<feature type="domain" description="Aminoacyl-transfer RNA synthetases class-II family profile" evidence="14">
    <location>
        <begin position="277"/>
        <end position="599"/>
    </location>
</feature>
<dbReference type="Pfam" id="PF00152">
    <property type="entry name" value="tRNA-synt_2"/>
    <property type="match status" value="1"/>
</dbReference>
<comment type="subcellular location">
    <subcellularLocation>
        <location evidence="1">Cytoplasm</location>
    </subcellularLocation>
</comment>
<comment type="catalytic activity">
    <reaction evidence="11">
        <text>tRNA(Lys) + L-lysine + ATP = L-lysyl-tRNA(Lys) + AMP + diphosphate</text>
        <dbReference type="Rhea" id="RHEA:20792"/>
        <dbReference type="Rhea" id="RHEA-COMP:9696"/>
        <dbReference type="Rhea" id="RHEA-COMP:9697"/>
        <dbReference type="ChEBI" id="CHEBI:30616"/>
        <dbReference type="ChEBI" id="CHEBI:32551"/>
        <dbReference type="ChEBI" id="CHEBI:33019"/>
        <dbReference type="ChEBI" id="CHEBI:78442"/>
        <dbReference type="ChEBI" id="CHEBI:78529"/>
        <dbReference type="ChEBI" id="CHEBI:456215"/>
        <dbReference type="EC" id="6.1.1.6"/>
    </reaction>
</comment>
<name>A0A0C2FDF8_9PEZI</name>
<dbReference type="GO" id="GO:0000049">
    <property type="term" value="F:tRNA binding"/>
    <property type="evidence" value="ECO:0007669"/>
    <property type="project" value="TreeGrafter"/>
</dbReference>
<evidence type="ECO:0000313" key="15">
    <source>
        <dbReference type="EMBL" id="KIH89138.1"/>
    </source>
</evidence>
<evidence type="ECO:0000256" key="7">
    <source>
        <dbReference type="ARBA" id="ARBA00022840"/>
    </source>
</evidence>
<dbReference type="AlphaFoldDB" id="A0A0C2FDF8"/>
<dbReference type="PIRSF" id="PIRSF039101">
    <property type="entry name" value="LysRS2"/>
    <property type="match status" value="1"/>
</dbReference>
<dbReference type="FunFam" id="2.40.50.140:FF:000050">
    <property type="entry name" value="Lysine--tRNA ligase"/>
    <property type="match status" value="1"/>
</dbReference>
<evidence type="ECO:0000256" key="5">
    <source>
        <dbReference type="ARBA" id="ARBA00022598"/>
    </source>
</evidence>
<dbReference type="PANTHER" id="PTHR42918:SF9">
    <property type="entry name" value="LYSINE--TRNA LIGASE"/>
    <property type="match status" value="1"/>
</dbReference>
<keyword evidence="16" id="KW-1185">Reference proteome</keyword>
<dbReference type="InterPro" id="IPR006195">
    <property type="entry name" value="aa-tRNA-synth_II"/>
</dbReference>
<dbReference type="CDD" id="cd04322">
    <property type="entry name" value="LysRS_N"/>
    <property type="match status" value="1"/>
</dbReference>
<dbReference type="FunFam" id="3.30.930.10:FF:000238">
    <property type="entry name" value="Lysine--tRNA ligase"/>
    <property type="match status" value="1"/>
</dbReference>
<evidence type="ECO:0000256" key="6">
    <source>
        <dbReference type="ARBA" id="ARBA00022741"/>
    </source>
</evidence>
<evidence type="ECO:0000313" key="16">
    <source>
        <dbReference type="Proteomes" id="UP000031575"/>
    </source>
</evidence>
<dbReference type="GO" id="GO:0005524">
    <property type="term" value="F:ATP binding"/>
    <property type="evidence" value="ECO:0007669"/>
    <property type="project" value="UniProtKB-KW"/>
</dbReference>
<dbReference type="PANTHER" id="PTHR42918">
    <property type="entry name" value="LYSYL-TRNA SYNTHETASE"/>
    <property type="match status" value="1"/>
</dbReference>
<evidence type="ECO:0000256" key="8">
    <source>
        <dbReference type="ARBA" id="ARBA00022917"/>
    </source>
</evidence>
<dbReference type="HAMAP" id="MF_00252">
    <property type="entry name" value="Lys_tRNA_synth_class2"/>
    <property type="match status" value="1"/>
</dbReference>
<dbReference type="OrthoDB" id="21243at2759"/>
<dbReference type="EMBL" id="AWTV01000009">
    <property type="protein sequence ID" value="KIH89138.1"/>
    <property type="molecule type" value="Genomic_DNA"/>
</dbReference>
<dbReference type="NCBIfam" id="NF001756">
    <property type="entry name" value="PRK00484.1"/>
    <property type="match status" value="1"/>
</dbReference>
<protein>
    <recommendedName>
        <fullName evidence="12">Probable lysine--tRNA ligase, cytoplasmic</fullName>
        <ecNumber evidence="3">6.1.1.6</ecNumber>
    </recommendedName>
    <alternativeName>
        <fullName evidence="10">Lysyl-tRNA synthetase</fullName>
    </alternativeName>
</protein>
<dbReference type="InterPro" id="IPR002313">
    <property type="entry name" value="Lys-tRNA-ligase_II"/>
</dbReference>
<keyword evidence="7" id="KW-0067">ATP-binding</keyword>
<dbReference type="GeneID" id="63679852"/>
<keyword evidence="4" id="KW-0963">Cytoplasm</keyword>
<sequence length="630" mass="71866">MADSKTLAQAAAPAPVAETPSTETAESPDLHLDDVTGERVSKTELKRRQKQRQRDEKKQQKAAEVAATAPKKTVGPVPVVEKDLDPREYYKIRCRQIEGLLKTNDPNPYPHKFLVDYDAHNFANEYSHLKSGEVDKSREIRLAGRIFTTRRAGSKLIFYDIRTGADTKTVGTRIQVMCQAQYIKEGGVPFDKQHVNLARGDVIGIVGWPGRTSPKSRLDKGEEGELSVFASEVVLLSPSLHMLPTEYYGFKDYEQRFRSRYLDLLFNDSSRQILWTRSKMIKYIRDFFDSREFIEVETPTLASIAGGATALPFTTHHNSLNRELFMRVAPELYLKMLIVGGFNKVFELGKNFRNEGVDLTHNPEFTSVEFYAAYFDVYDVMAITEELVSGLVKHLTGSFITKFVTQHGEEYEVNWEAPWKRIDMIPELERITGKTFPPGDELHTDGTNQFLQDLLKEKNLECPPPLTNARMLDTLCGEYLETQCISPGFILNHPQMMSPLAKYHRDRKGLCERFEAFVCKKEIANAYTELNNPFDQRMRFEEQARQKAQGDDEAQLVDENFLRSLEYGLPPTGGWGLGIDRLAMFMTNNYAIREVISFPMLKEDKVVSTEKFAAEEVNVHPMPEEGIAHK</sequence>
<dbReference type="RefSeq" id="XP_040617148.1">
    <property type="nucleotide sequence ID" value="XM_040764931.1"/>
</dbReference>
<dbReference type="PROSITE" id="PS50862">
    <property type="entry name" value="AA_TRNA_LIGASE_II"/>
    <property type="match status" value="1"/>
</dbReference>
<evidence type="ECO:0000256" key="2">
    <source>
        <dbReference type="ARBA" id="ARBA00008226"/>
    </source>
</evidence>
<dbReference type="EC" id="6.1.1.6" evidence="3"/>
<keyword evidence="5" id="KW-0436">Ligase</keyword>
<gene>
    <name evidence="15" type="ORF">SPBR_06675</name>
</gene>
<evidence type="ECO:0000256" key="10">
    <source>
        <dbReference type="ARBA" id="ARBA00030563"/>
    </source>
</evidence>
<evidence type="ECO:0000256" key="13">
    <source>
        <dbReference type="SAM" id="MobiDB-lite"/>
    </source>
</evidence>
<dbReference type="Proteomes" id="UP000031575">
    <property type="component" value="Unassembled WGS sequence"/>
</dbReference>
<dbReference type="HOGENOM" id="CLU_008255_6_0_1"/>
<keyword evidence="6" id="KW-0547">Nucleotide-binding</keyword>
<dbReference type="PRINTS" id="PR00982">
    <property type="entry name" value="TRNASYNTHLYS"/>
</dbReference>
<dbReference type="InterPro" id="IPR044136">
    <property type="entry name" value="Lys-tRNA-ligase_II_N"/>
</dbReference>
<keyword evidence="8" id="KW-0648">Protein biosynthesis</keyword>
<dbReference type="NCBIfam" id="TIGR00499">
    <property type="entry name" value="lysS_bact"/>
    <property type="match status" value="1"/>
</dbReference>
<organism evidence="15 16">
    <name type="scientific">Sporothrix brasiliensis 5110</name>
    <dbReference type="NCBI Taxonomy" id="1398154"/>
    <lineage>
        <taxon>Eukaryota</taxon>
        <taxon>Fungi</taxon>
        <taxon>Dikarya</taxon>
        <taxon>Ascomycota</taxon>
        <taxon>Pezizomycotina</taxon>
        <taxon>Sordariomycetes</taxon>
        <taxon>Sordariomycetidae</taxon>
        <taxon>Ophiostomatales</taxon>
        <taxon>Ophiostomataceae</taxon>
        <taxon>Sporothrix</taxon>
    </lineage>
</organism>
<dbReference type="InterPro" id="IPR012340">
    <property type="entry name" value="NA-bd_OB-fold"/>
</dbReference>
<evidence type="ECO:0000256" key="9">
    <source>
        <dbReference type="ARBA" id="ARBA00023146"/>
    </source>
</evidence>
<dbReference type="VEuPathDB" id="FungiDB:SPBR_06675"/>
<dbReference type="CDD" id="cd00775">
    <property type="entry name" value="LysRS_core"/>
    <property type="match status" value="1"/>
</dbReference>
<dbReference type="Gene3D" id="2.40.50.140">
    <property type="entry name" value="Nucleic acid-binding proteins"/>
    <property type="match status" value="1"/>
</dbReference>
<proteinExistence type="inferred from homology"/>
<dbReference type="SUPFAM" id="SSF50249">
    <property type="entry name" value="Nucleic acid-binding proteins"/>
    <property type="match status" value="1"/>
</dbReference>
<evidence type="ECO:0000259" key="14">
    <source>
        <dbReference type="PROSITE" id="PS50862"/>
    </source>
</evidence>
<dbReference type="Gene3D" id="3.30.930.10">
    <property type="entry name" value="Bira Bifunctional Protein, Domain 2"/>
    <property type="match status" value="1"/>
</dbReference>
<dbReference type="InterPro" id="IPR004364">
    <property type="entry name" value="Aa-tRNA-synt_II"/>
</dbReference>
<reference evidence="15 16" key="1">
    <citation type="journal article" date="2014" name="BMC Genomics">
        <title>Comparative genomics of the major fungal agents of human and animal Sporotrichosis: Sporothrix schenckii and Sporothrix brasiliensis.</title>
        <authorList>
            <person name="Teixeira M.M."/>
            <person name="de Almeida L.G."/>
            <person name="Kubitschek-Barreira P."/>
            <person name="Alves F.L."/>
            <person name="Kioshima E.S."/>
            <person name="Abadio A.K."/>
            <person name="Fernandes L."/>
            <person name="Derengowski L.S."/>
            <person name="Ferreira K.S."/>
            <person name="Souza R.C."/>
            <person name="Ruiz J.C."/>
            <person name="de Andrade N.C."/>
            <person name="Paes H.C."/>
            <person name="Nicola A.M."/>
            <person name="Albuquerque P."/>
            <person name="Gerber A.L."/>
            <person name="Martins V.P."/>
            <person name="Peconick L.D."/>
            <person name="Neto A.V."/>
            <person name="Chaucanez C.B."/>
            <person name="Silva P.A."/>
            <person name="Cunha O.L."/>
            <person name="de Oliveira F.F."/>
            <person name="dos Santos T.C."/>
            <person name="Barros A.L."/>
            <person name="Soares M.A."/>
            <person name="de Oliveira L.M."/>
            <person name="Marini M.M."/>
            <person name="Villalobos-Duno H."/>
            <person name="Cunha M.M."/>
            <person name="de Hoog S."/>
            <person name="da Silveira J.F."/>
            <person name="Henrissat B."/>
            <person name="Nino-Vega G.A."/>
            <person name="Cisalpino P.S."/>
            <person name="Mora-Montes H.M."/>
            <person name="Almeida S.R."/>
            <person name="Stajich J.E."/>
            <person name="Lopes-Bezerra L.M."/>
            <person name="Vasconcelos A.T."/>
            <person name="Felipe M.S."/>
        </authorList>
    </citation>
    <scope>NUCLEOTIDE SEQUENCE [LARGE SCALE GENOMIC DNA]</scope>
    <source>
        <strain evidence="15 16">5110</strain>
    </source>
</reference>
<evidence type="ECO:0000256" key="3">
    <source>
        <dbReference type="ARBA" id="ARBA00013166"/>
    </source>
</evidence>
<dbReference type="SUPFAM" id="SSF55681">
    <property type="entry name" value="Class II aaRS and biotin synthetases"/>
    <property type="match status" value="1"/>
</dbReference>
<dbReference type="GO" id="GO:0006430">
    <property type="term" value="P:lysyl-tRNA aminoacylation"/>
    <property type="evidence" value="ECO:0007669"/>
    <property type="project" value="InterPro"/>
</dbReference>
<dbReference type="GO" id="GO:0004824">
    <property type="term" value="F:lysine-tRNA ligase activity"/>
    <property type="evidence" value="ECO:0007669"/>
    <property type="project" value="UniProtKB-EC"/>
</dbReference>
<comment type="similarity">
    <text evidence="2">Belongs to the class-II aminoacyl-tRNA synthetase family.</text>
</comment>
<evidence type="ECO:0000256" key="1">
    <source>
        <dbReference type="ARBA" id="ARBA00004496"/>
    </source>
</evidence>
<dbReference type="InterPro" id="IPR045864">
    <property type="entry name" value="aa-tRNA-synth_II/BPL/LPL"/>
</dbReference>
<feature type="compositionally biased region" description="Basic and acidic residues" evidence="13">
    <location>
        <begin position="28"/>
        <end position="61"/>
    </location>
</feature>
<accession>A0A0C2FDF8</accession>
<evidence type="ECO:0000256" key="11">
    <source>
        <dbReference type="ARBA" id="ARBA00048573"/>
    </source>
</evidence>
<feature type="region of interest" description="Disordered" evidence="13">
    <location>
        <begin position="1"/>
        <end position="69"/>
    </location>
</feature>
<feature type="compositionally biased region" description="Low complexity" evidence="13">
    <location>
        <begin position="8"/>
        <end position="25"/>
    </location>
</feature>
<comment type="caution">
    <text evidence="15">The sequence shown here is derived from an EMBL/GenBank/DDBJ whole genome shotgun (WGS) entry which is preliminary data.</text>
</comment>
<dbReference type="InterPro" id="IPR034762">
    <property type="entry name" value="Lys-tRNA-ligase_II_bac/euk"/>
</dbReference>
<evidence type="ECO:0000256" key="12">
    <source>
        <dbReference type="ARBA" id="ARBA00067316"/>
    </source>
</evidence>
<dbReference type="InterPro" id="IPR018149">
    <property type="entry name" value="Lys-tRNA-synth_II_C"/>
</dbReference>
<keyword evidence="9 15" id="KW-0030">Aminoacyl-tRNA synthetase</keyword>
<dbReference type="GO" id="GO:0005829">
    <property type="term" value="C:cytosol"/>
    <property type="evidence" value="ECO:0007669"/>
    <property type="project" value="TreeGrafter"/>
</dbReference>
<evidence type="ECO:0000256" key="4">
    <source>
        <dbReference type="ARBA" id="ARBA00022490"/>
    </source>
</evidence>